<protein>
    <submittedName>
        <fullName evidence="4">ECF RNA polymerase sigma factor SigJ</fullName>
    </submittedName>
</protein>
<dbReference type="InterPro" id="IPR036388">
    <property type="entry name" value="WH-like_DNA-bd_sf"/>
</dbReference>
<dbReference type="EMBL" id="BAABRI010000009">
    <property type="protein sequence ID" value="GAA5482596.1"/>
    <property type="molecule type" value="Genomic_DNA"/>
</dbReference>
<dbReference type="Gene3D" id="3.10.450.50">
    <property type="match status" value="1"/>
</dbReference>
<name>A0ABP9UQF0_9BACT</name>
<dbReference type="InterPro" id="IPR052704">
    <property type="entry name" value="ECF_Sigma-70_Domain"/>
</dbReference>
<dbReference type="NCBIfam" id="TIGR02937">
    <property type="entry name" value="sigma70-ECF"/>
    <property type="match status" value="1"/>
</dbReference>
<dbReference type="PANTHER" id="PTHR30173:SF36">
    <property type="entry name" value="ECF RNA POLYMERASE SIGMA FACTOR SIGJ"/>
    <property type="match status" value="1"/>
</dbReference>
<dbReference type="NCBIfam" id="NF007214">
    <property type="entry name" value="PRK09636.1"/>
    <property type="match status" value="1"/>
</dbReference>
<organism evidence="4 5">
    <name type="scientific">Haloferula sargassicola</name>
    <dbReference type="NCBI Taxonomy" id="490096"/>
    <lineage>
        <taxon>Bacteria</taxon>
        <taxon>Pseudomonadati</taxon>
        <taxon>Verrucomicrobiota</taxon>
        <taxon>Verrucomicrobiia</taxon>
        <taxon>Verrucomicrobiales</taxon>
        <taxon>Verrucomicrobiaceae</taxon>
        <taxon>Haloferula</taxon>
    </lineage>
</organism>
<dbReference type="InterPro" id="IPR014303">
    <property type="entry name" value="RNA_pol_sigma-70_ECF"/>
</dbReference>
<dbReference type="Gene3D" id="1.10.1740.10">
    <property type="match status" value="1"/>
</dbReference>
<comment type="caution">
    <text evidence="4">The sequence shown here is derived from an EMBL/GenBank/DDBJ whole genome shotgun (WGS) entry which is preliminary data.</text>
</comment>
<dbReference type="InterPro" id="IPR013325">
    <property type="entry name" value="RNA_pol_sigma_r2"/>
</dbReference>
<keyword evidence="5" id="KW-1185">Reference proteome</keyword>
<dbReference type="SUPFAM" id="SSF88659">
    <property type="entry name" value="Sigma3 and sigma4 domains of RNA polymerase sigma factors"/>
    <property type="match status" value="1"/>
</dbReference>
<comment type="subunit">
    <text evidence="1">Interacts transiently with the RNA polymerase catalytic core formed by RpoA, RpoB, RpoC and RpoZ (2 alpha, 1 beta, 1 beta' and 1 omega subunit) to form the RNA polymerase holoenzyme that can initiate transcription.</text>
</comment>
<feature type="domain" description="RNA polymerase sigma factor 70 region 4 type 2" evidence="3">
    <location>
        <begin position="102"/>
        <end position="152"/>
    </location>
</feature>
<feature type="domain" description="RNA polymerase sigma-70 region 2" evidence="2">
    <location>
        <begin position="5"/>
        <end position="68"/>
    </location>
</feature>
<evidence type="ECO:0000256" key="1">
    <source>
        <dbReference type="ARBA" id="ARBA00011344"/>
    </source>
</evidence>
<proteinExistence type="predicted"/>
<dbReference type="SUPFAM" id="SSF54427">
    <property type="entry name" value="NTF2-like"/>
    <property type="match status" value="1"/>
</dbReference>
<dbReference type="InterPro" id="IPR032710">
    <property type="entry name" value="NTF2-like_dom_sf"/>
</dbReference>
<dbReference type="InterPro" id="IPR014284">
    <property type="entry name" value="RNA_pol_sigma-70_dom"/>
</dbReference>
<dbReference type="InterPro" id="IPR013249">
    <property type="entry name" value="RNA_pol_sigma70_r4_t2"/>
</dbReference>
<dbReference type="NCBIfam" id="TIGR02957">
    <property type="entry name" value="SigX4"/>
    <property type="match status" value="1"/>
</dbReference>
<gene>
    <name evidence="4" type="primary">sigJ</name>
    <name evidence="4" type="ORF">Hsar01_01819</name>
</gene>
<dbReference type="PANTHER" id="PTHR30173">
    <property type="entry name" value="SIGMA 19 FACTOR"/>
    <property type="match status" value="1"/>
</dbReference>
<evidence type="ECO:0000259" key="3">
    <source>
        <dbReference type="Pfam" id="PF08281"/>
    </source>
</evidence>
<dbReference type="SUPFAM" id="SSF88946">
    <property type="entry name" value="Sigma2 domain of RNA polymerase sigma factors"/>
    <property type="match status" value="1"/>
</dbReference>
<dbReference type="Pfam" id="PF08281">
    <property type="entry name" value="Sigma70_r4_2"/>
    <property type="match status" value="1"/>
</dbReference>
<dbReference type="Pfam" id="PF04542">
    <property type="entry name" value="Sigma70_r2"/>
    <property type="match status" value="1"/>
</dbReference>
<sequence>MTDPESHRRLLFSIAYRMLGRVMEAEDMVQETFLRWHRADPTAIREPQAWLTTTLTRLCIDQLRLARRQREEYVGTWLPEPLLAETTAPSTEADLADSLGIAFLLLLETLPPVDRAVFLLREAFGHDYDRIAAIVGKSSASCRQIVSRAKSRFGKPPARPATDEAERLVREFVEATRTGELAELIRLLTEDAVLYSDGGGKVRAALLPIYGPDRIARMFIGLRRHHPAGPPPVHFVQINGSPGILTRSGDGSLTAMTFALEAGRVKAVYAIRNPDKLVQANRLLPL</sequence>
<reference evidence="4 5" key="1">
    <citation type="submission" date="2024-02" db="EMBL/GenBank/DDBJ databases">
        <title>Haloferula sargassicola NBRC 104335.</title>
        <authorList>
            <person name="Ichikawa N."/>
            <person name="Katano-Makiyama Y."/>
            <person name="Hidaka K."/>
        </authorList>
    </citation>
    <scope>NUCLEOTIDE SEQUENCE [LARGE SCALE GENOMIC DNA]</scope>
    <source>
        <strain evidence="4 5">NBRC 104335</strain>
    </source>
</reference>
<dbReference type="Gene3D" id="1.10.10.10">
    <property type="entry name" value="Winged helix-like DNA-binding domain superfamily/Winged helix DNA-binding domain"/>
    <property type="match status" value="1"/>
</dbReference>
<dbReference type="InterPro" id="IPR007627">
    <property type="entry name" value="RNA_pol_sigma70_r2"/>
</dbReference>
<dbReference type="Proteomes" id="UP001476282">
    <property type="component" value="Unassembled WGS sequence"/>
</dbReference>
<evidence type="ECO:0000313" key="4">
    <source>
        <dbReference type="EMBL" id="GAA5482596.1"/>
    </source>
</evidence>
<evidence type="ECO:0000259" key="2">
    <source>
        <dbReference type="Pfam" id="PF04542"/>
    </source>
</evidence>
<dbReference type="RefSeq" id="WP_353566733.1">
    <property type="nucleotide sequence ID" value="NZ_BAABRI010000009.1"/>
</dbReference>
<evidence type="ECO:0000313" key="5">
    <source>
        <dbReference type="Proteomes" id="UP001476282"/>
    </source>
</evidence>
<accession>A0ABP9UQF0</accession>
<dbReference type="InterPro" id="IPR013324">
    <property type="entry name" value="RNA_pol_sigma_r3/r4-like"/>
</dbReference>